<gene>
    <name evidence="2" type="ORF">R8Z58_16770</name>
</gene>
<dbReference type="Proteomes" id="UP001283109">
    <property type="component" value="Unassembled WGS sequence"/>
</dbReference>
<comment type="caution">
    <text evidence="2">The sequence shown here is derived from an EMBL/GenBank/DDBJ whole genome shotgun (WGS) entry which is preliminary data.</text>
</comment>
<accession>A0ABU4H509</accession>
<keyword evidence="3" id="KW-1185">Reference proteome</keyword>
<dbReference type="RefSeq" id="WP_318354925.1">
    <property type="nucleotide sequence ID" value="NZ_JAWQEV010000007.1"/>
</dbReference>
<feature type="compositionally biased region" description="Basic and acidic residues" evidence="1">
    <location>
        <begin position="1"/>
        <end position="31"/>
    </location>
</feature>
<evidence type="ECO:0000313" key="2">
    <source>
        <dbReference type="EMBL" id="MDW4574433.1"/>
    </source>
</evidence>
<evidence type="ECO:0000313" key="3">
    <source>
        <dbReference type="Proteomes" id="UP001283109"/>
    </source>
</evidence>
<evidence type="ECO:0000256" key="1">
    <source>
        <dbReference type="SAM" id="MobiDB-lite"/>
    </source>
</evidence>
<organism evidence="2 3">
    <name type="scientific">Microbacterium arthrosphaerae</name>
    <dbReference type="NCBI Taxonomy" id="792652"/>
    <lineage>
        <taxon>Bacteria</taxon>
        <taxon>Bacillati</taxon>
        <taxon>Actinomycetota</taxon>
        <taxon>Actinomycetes</taxon>
        <taxon>Micrococcales</taxon>
        <taxon>Microbacteriaceae</taxon>
        <taxon>Microbacterium</taxon>
    </lineage>
</organism>
<feature type="compositionally biased region" description="Basic and acidic residues" evidence="1">
    <location>
        <begin position="51"/>
        <end position="61"/>
    </location>
</feature>
<name>A0ABU4H509_9MICO</name>
<protein>
    <submittedName>
        <fullName evidence="2">Uncharacterized protein</fullName>
    </submittedName>
</protein>
<dbReference type="EMBL" id="JAWQEV010000007">
    <property type="protein sequence ID" value="MDW4574433.1"/>
    <property type="molecule type" value="Genomic_DNA"/>
</dbReference>
<feature type="region of interest" description="Disordered" evidence="1">
    <location>
        <begin position="1"/>
        <end position="68"/>
    </location>
</feature>
<reference evidence="2 3" key="1">
    <citation type="submission" date="2023-11" db="EMBL/GenBank/DDBJ databases">
        <title>Draft genome sequence of Microbacterium arthrosphaerae JCM 30492.</title>
        <authorList>
            <person name="Zhang G."/>
            <person name="Ding Y."/>
        </authorList>
    </citation>
    <scope>NUCLEOTIDE SEQUENCE [LARGE SCALE GENOMIC DNA]</scope>
    <source>
        <strain evidence="2 3">JCM 30492</strain>
    </source>
</reference>
<proteinExistence type="predicted"/>
<sequence>MSHHPDDIKQPLDHLPPKDERDKAIEIEEPHYPGAEGPADASAVSPATAAEPDRPGRHGLDKPPTSGA</sequence>
<feature type="compositionally biased region" description="Low complexity" evidence="1">
    <location>
        <begin position="38"/>
        <end position="50"/>
    </location>
</feature>